<name>A0ABW1AE45_9ACTN</name>
<dbReference type="EMBL" id="JBHSON010000097">
    <property type="protein sequence ID" value="MFC5752800.1"/>
    <property type="molecule type" value="Genomic_DNA"/>
</dbReference>
<dbReference type="PANTHER" id="PTHR43736:SF1">
    <property type="entry name" value="DIHYDRONEOPTERIN TRIPHOSPHATE DIPHOSPHATASE"/>
    <property type="match status" value="1"/>
</dbReference>
<dbReference type="RefSeq" id="WP_378289163.1">
    <property type="nucleotide sequence ID" value="NZ_JBHSON010000097.1"/>
</dbReference>
<dbReference type="SUPFAM" id="SSF55811">
    <property type="entry name" value="Nudix"/>
    <property type="match status" value="1"/>
</dbReference>
<dbReference type="Proteomes" id="UP001596074">
    <property type="component" value="Unassembled WGS sequence"/>
</dbReference>
<comment type="caution">
    <text evidence="5">The sequence shown here is derived from an EMBL/GenBank/DDBJ whole genome shotgun (WGS) entry which is preliminary data.</text>
</comment>
<dbReference type="InterPro" id="IPR020084">
    <property type="entry name" value="NUDIX_hydrolase_CS"/>
</dbReference>
<evidence type="ECO:0000256" key="3">
    <source>
        <dbReference type="RuleBase" id="RU003476"/>
    </source>
</evidence>
<dbReference type="Pfam" id="PF00293">
    <property type="entry name" value="NUDIX"/>
    <property type="match status" value="1"/>
</dbReference>
<comment type="similarity">
    <text evidence="1 3">Belongs to the Nudix hydrolase family.</text>
</comment>
<dbReference type="GO" id="GO:0016787">
    <property type="term" value="F:hydrolase activity"/>
    <property type="evidence" value="ECO:0007669"/>
    <property type="project" value="UniProtKB-KW"/>
</dbReference>
<dbReference type="PROSITE" id="PS51462">
    <property type="entry name" value="NUDIX"/>
    <property type="match status" value="1"/>
</dbReference>
<keyword evidence="2 3" id="KW-0378">Hydrolase</keyword>
<evidence type="ECO:0000259" key="4">
    <source>
        <dbReference type="PROSITE" id="PS51462"/>
    </source>
</evidence>
<dbReference type="PANTHER" id="PTHR43736">
    <property type="entry name" value="ADP-RIBOSE PYROPHOSPHATASE"/>
    <property type="match status" value="1"/>
</dbReference>
<dbReference type="PRINTS" id="PR00502">
    <property type="entry name" value="NUDIXFAMILY"/>
</dbReference>
<sequence>MPSELPLHSVSVTGVVVRRDGRVLAIKRADDGRWVPPGGVLELDESPEAGVVREVYEETGVRVEPEGLTGVYKNMERGVVTLAFRCRVVEGAGRATEEAAEVAWLTVDEARARMVEARAVRVLDAVRADGPFVRVHDGVRVR</sequence>
<dbReference type="Gene3D" id="3.90.79.10">
    <property type="entry name" value="Nucleoside Triphosphate Pyrophosphohydrolase"/>
    <property type="match status" value="1"/>
</dbReference>
<gene>
    <name evidence="5" type="ORF">ACFPZN_44920</name>
</gene>
<protein>
    <submittedName>
        <fullName evidence="5">NUDIX hydrolase</fullName>
    </submittedName>
</protein>
<dbReference type="PROSITE" id="PS00893">
    <property type="entry name" value="NUDIX_BOX"/>
    <property type="match status" value="1"/>
</dbReference>
<proteinExistence type="inferred from homology"/>
<dbReference type="InterPro" id="IPR020476">
    <property type="entry name" value="Nudix_hydrolase"/>
</dbReference>
<reference evidence="6" key="1">
    <citation type="journal article" date="2019" name="Int. J. Syst. Evol. Microbiol.">
        <title>The Global Catalogue of Microorganisms (GCM) 10K type strain sequencing project: providing services to taxonomists for standard genome sequencing and annotation.</title>
        <authorList>
            <consortium name="The Broad Institute Genomics Platform"/>
            <consortium name="The Broad Institute Genome Sequencing Center for Infectious Disease"/>
            <person name="Wu L."/>
            <person name="Ma J."/>
        </authorList>
    </citation>
    <scope>NUCLEOTIDE SEQUENCE [LARGE SCALE GENOMIC DNA]</scope>
    <source>
        <strain evidence="6">KCTC 42087</strain>
    </source>
</reference>
<evidence type="ECO:0000256" key="1">
    <source>
        <dbReference type="ARBA" id="ARBA00005582"/>
    </source>
</evidence>
<evidence type="ECO:0000313" key="6">
    <source>
        <dbReference type="Proteomes" id="UP001596074"/>
    </source>
</evidence>
<dbReference type="InterPro" id="IPR015797">
    <property type="entry name" value="NUDIX_hydrolase-like_dom_sf"/>
</dbReference>
<evidence type="ECO:0000313" key="5">
    <source>
        <dbReference type="EMBL" id="MFC5752800.1"/>
    </source>
</evidence>
<accession>A0ABW1AE45</accession>
<dbReference type="InterPro" id="IPR000086">
    <property type="entry name" value="NUDIX_hydrolase_dom"/>
</dbReference>
<evidence type="ECO:0000256" key="2">
    <source>
        <dbReference type="ARBA" id="ARBA00022801"/>
    </source>
</evidence>
<feature type="domain" description="Nudix hydrolase" evidence="4">
    <location>
        <begin position="6"/>
        <end position="128"/>
    </location>
</feature>
<organism evidence="5 6">
    <name type="scientific">Actinomadura rugatobispora</name>
    <dbReference type="NCBI Taxonomy" id="1994"/>
    <lineage>
        <taxon>Bacteria</taxon>
        <taxon>Bacillati</taxon>
        <taxon>Actinomycetota</taxon>
        <taxon>Actinomycetes</taxon>
        <taxon>Streptosporangiales</taxon>
        <taxon>Thermomonosporaceae</taxon>
        <taxon>Actinomadura</taxon>
    </lineage>
</organism>
<keyword evidence="6" id="KW-1185">Reference proteome</keyword>